<dbReference type="SUPFAM" id="SSF55166">
    <property type="entry name" value="Hedgehog/DD-peptidase"/>
    <property type="match status" value="1"/>
</dbReference>
<evidence type="ECO:0000256" key="3">
    <source>
        <dbReference type="ARBA" id="ARBA00022729"/>
    </source>
</evidence>
<evidence type="ECO:0000256" key="10">
    <source>
        <dbReference type="SAM" id="SignalP"/>
    </source>
</evidence>
<dbReference type="GO" id="GO:0030288">
    <property type="term" value="C:outer membrane-bounded periplasmic space"/>
    <property type="evidence" value="ECO:0007669"/>
    <property type="project" value="InterPro"/>
</dbReference>
<reference evidence="11 12" key="1">
    <citation type="journal article" date="2014" name="Genome Announc.">
        <title>Draft Genome Sequence of Magnetospirillum sp. Strain SO-1, a Freshwater Magnetotactic Bacterium Isolated from the Ol'khovka River, Russia.</title>
        <authorList>
            <person name="Grouzdev D.S."/>
            <person name="Dziuba M.V."/>
            <person name="Sukhacheva M.S."/>
            <person name="Mardanov A.V."/>
            <person name="Beletskiy A.V."/>
            <person name="Kuznetsov B.B."/>
            <person name="Skryabin K.G."/>
        </authorList>
    </citation>
    <scope>NUCLEOTIDE SEQUENCE [LARGE SCALE GENOMIC DNA]</scope>
    <source>
        <strain evidence="11 12">SO-1</strain>
    </source>
</reference>
<evidence type="ECO:0000256" key="4">
    <source>
        <dbReference type="ARBA" id="ARBA00022764"/>
    </source>
</evidence>
<dbReference type="eggNOG" id="COG3770">
    <property type="taxonomic scope" value="Bacteria"/>
</dbReference>
<dbReference type="NCBIfam" id="NF006947">
    <property type="entry name" value="PRK09429.1"/>
    <property type="match status" value="1"/>
</dbReference>
<evidence type="ECO:0000256" key="9">
    <source>
        <dbReference type="SAM" id="MobiDB-lite"/>
    </source>
</evidence>
<keyword evidence="8" id="KW-1015">Disulfide bond</keyword>
<evidence type="ECO:0000256" key="2">
    <source>
        <dbReference type="ARBA" id="ARBA00022723"/>
    </source>
</evidence>
<dbReference type="GO" id="GO:0008237">
    <property type="term" value="F:metallopeptidase activity"/>
    <property type="evidence" value="ECO:0007669"/>
    <property type="project" value="UniProtKB-KW"/>
</dbReference>
<protein>
    <submittedName>
        <fullName evidence="11">Penicillin-insensitive murein endopeptidase</fullName>
    </submittedName>
</protein>
<organism evidence="11 12">
    <name type="scientific">Paramagnetospirillum caucaseum</name>
    <dbReference type="NCBI Taxonomy" id="1244869"/>
    <lineage>
        <taxon>Bacteria</taxon>
        <taxon>Pseudomonadati</taxon>
        <taxon>Pseudomonadota</taxon>
        <taxon>Alphaproteobacteria</taxon>
        <taxon>Rhodospirillales</taxon>
        <taxon>Magnetospirillaceae</taxon>
        <taxon>Paramagnetospirillum</taxon>
    </lineage>
</organism>
<keyword evidence="7" id="KW-0482">Metalloprotease</keyword>
<dbReference type="Pfam" id="PF03411">
    <property type="entry name" value="Peptidase_M74"/>
    <property type="match status" value="1"/>
</dbReference>
<feature type="disulfide bond" evidence="8">
    <location>
        <begin position="223"/>
        <end position="230"/>
    </location>
</feature>
<accession>M3AE40</accession>
<dbReference type="PATRIC" id="fig|1244869.3.peg.1249"/>
<evidence type="ECO:0000256" key="6">
    <source>
        <dbReference type="ARBA" id="ARBA00022833"/>
    </source>
</evidence>
<dbReference type="InterPro" id="IPR009045">
    <property type="entry name" value="Zn_M74/Hedgehog-like"/>
</dbReference>
<dbReference type="STRING" id="1244869.H261_06219"/>
<dbReference type="GO" id="GO:0046872">
    <property type="term" value="F:metal ion binding"/>
    <property type="evidence" value="ECO:0007669"/>
    <property type="project" value="UniProtKB-KW"/>
</dbReference>
<gene>
    <name evidence="11" type="primary">mepA</name>
    <name evidence="11" type="ORF">H261_06219</name>
</gene>
<evidence type="ECO:0000313" key="11">
    <source>
        <dbReference type="EMBL" id="EME70804.1"/>
    </source>
</evidence>
<dbReference type="InterPro" id="IPR005073">
    <property type="entry name" value="Peptidase_M74"/>
</dbReference>
<dbReference type="EMBL" id="AONQ01000012">
    <property type="protein sequence ID" value="EME70804.1"/>
    <property type="molecule type" value="Genomic_DNA"/>
</dbReference>
<dbReference type="Gene3D" id="3.30.1380.10">
    <property type="match status" value="1"/>
</dbReference>
<keyword evidence="3 10" id="KW-0732">Signal</keyword>
<dbReference type="AlphaFoldDB" id="M3AE40"/>
<evidence type="ECO:0000313" key="12">
    <source>
        <dbReference type="Proteomes" id="UP000011744"/>
    </source>
</evidence>
<evidence type="ECO:0000256" key="7">
    <source>
        <dbReference type="ARBA" id="ARBA00023049"/>
    </source>
</evidence>
<dbReference type="GO" id="GO:0006508">
    <property type="term" value="P:proteolysis"/>
    <property type="evidence" value="ECO:0007669"/>
    <property type="project" value="UniProtKB-KW"/>
</dbReference>
<evidence type="ECO:0000256" key="1">
    <source>
        <dbReference type="ARBA" id="ARBA00022670"/>
    </source>
</evidence>
<feature type="disulfide bond" evidence="8">
    <location>
        <begin position="192"/>
        <end position="242"/>
    </location>
</feature>
<dbReference type="RefSeq" id="WP_008615503.1">
    <property type="nucleotide sequence ID" value="NZ_AONQ01000012.1"/>
</dbReference>
<evidence type="ECO:0000256" key="5">
    <source>
        <dbReference type="ARBA" id="ARBA00022801"/>
    </source>
</evidence>
<name>M3AE40_9PROT</name>
<dbReference type="GO" id="GO:0004252">
    <property type="term" value="F:serine-type endopeptidase activity"/>
    <property type="evidence" value="ECO:0007669"/>
    <property type="project" value="InterPro"/>
</dbReference>
<keyword evidence="1" id="KW-0645">Protease</keyword>
<keyword evidence="4" id="KW-0574">Periplasm</keyword>
<evidence type="ECO:0000256" key="8">
    <source>
        <dbReference type="PIRSR" id="PIRSR018455-2"/>
    </source>
</evidence>
<keyword evidence="6" id="KW-0862">Zinc</keyword>
<feature type="disulfide bond" evidence="8">
    <location>
        <begin position="50"/>
        <end position="273"/>
    </location>
</feature>
<dbReference type="Proteomes" id="UP000011744">
    <property type="component" value="Unassembled WGS sequence"/>
</dbReference>
<keyword evidence="2" id="KW-0479">Metal-binding</keyword>
<comment type="caution">
    <text evidence="11">The sequence shown here is derived from an EMBL/GenBank/DDBJ whole genome shotgun (WGS) entry which is preliminary data.</text>
</comment>
<dbReference type="PIRSF" id="PIRSF018455">
    <property type="entry name" value="MepA"/>
    <property type="match status" value="1"/>
</dbReference>
<dbReference type="OrthoDB" id="1467367at2"/>
<feature type="chain" id="PRO_5004030810" evidence="10">
    <location>
        <begin position="22"/>
        <end position="280"/>
    </location>
</feature>
<proteinExistence type="predicted"/>
<feature type="signal peptide" evidence="10">
    <location>
        <begin position="1"/>
        <end position="21"/>
    </location>
</feature>
<sequence>MHPLPRLLILSALLLGTGAMAAEPGSPEWSRVGDPAHGPASVIGSPAAGCLKGAVALAEDEHAFQVLRPSRNRNWGHPATIRFVGDLARAAKGEGIAGPLLIGDLAQPRGGPMSFGHGSHQNGLDVDIWFRLPARPLSRAEIETPRPVSMVHGTEIDGSTWTPAQARLLELAARAPQVDRIFVNPAIKKAMCRAAPADGDRDWLRKLRPWWGHDEHFHVRLTCPADSPGCERQKPMPEGDGCGAELESWSVKPTWPAPPSRPHRQSRPLPEACAGLFPKG</sequence>
<feature type="region of interest" description="Disordered" evidence="9">
    <location>
        <begin position="228"/>
        <end position="280"/>
    </location>
</feature>
<keyword evidence="12" id="KW-1185">Reference proteome</keyword>
<keyword evidence="5" id="KW-0378">Hydrolase</keyword>